<evidence type="ECO:0000256" key="1">
    <source>
        <dbReference type="SAM" id="MobiDB-lite"/>
    </source>
</evidence>
<gene>
    <name evidence="2" type="ORF">CR513_01027</name>
</gene>
<name>A0A371IFZ3_MUCPR</name>
<dbReference type="AlphaFoldDB" id="A0A371IFZ3"/>
<feature type="region of interest" description="Disordered" evidence="1">
    <location>
        <begin position="97"/>
        <end position="116"/>
    </location>
</feature>
<dbReference type="Proteomes" id="UP000257109">
    <property type="component" value="Unassembled WGS sequence"/>
</dbReference>
<evidence type="ECO:0000313" key="3">
    <source>
        <dbReference type="Proteomes" id="UP000257109"/>
    </source>
</evidence>
<dbReference type="OrthoDB" id="1747698at2759"/>
<dbReference type="EMBL" id="QJKJ01000164">
    <property type="protein sequence ID" value="RDY13976.1"/>
    <property type="molecule type" value="Genomic_DNA"/>
</dbReference>
<keyword evidence="3" id="KW-1185">Reference proteome</keyword>
<protein>
    <submittedName>
        <fullName evidence="2">Uncharacterized protein</fullName>
    </submittedName>
</protein>
<proteinExistence type="predicted"/>
<accession>A0A371IFZ3</accession>
<reference evidence="2" key="1">
    <citation type="submission" date="2018-05" db="EMBL/GenBank/DDBJ databases">
        <title>Draft genome of Mucuna pruriens seed.</title>
        <authorList>
            <person name="Nnadi N.E."/>
            <person name="Vos R."/>
            <person name="Hasami M.H."/>
            <person name="Devisetty U.K."/>
            <person name="Aguiy J.C."/>
        </authorList>
    </citation>
    <scope>NUCLEOTIDE SEQUENCE [LARGE SCALE GENOMIC DNA]</scope>
    <source>
        <strain evidence="2">JCA_2017</strain>
    </source>
</reference>
<sequence length="248" mass="27545">MDSKSPIKISEEVRDNLPSRKEAITFGSPSCHMAIENMGIFFNGHRFHDSGKEVVPNSSGSAPPSMEDSFLNIENLLSLNTIQNVSLGYLNRGTLATQKEKSKEDSTRKWHKQDVASTSSQHKIMSINISEGGGKWPSLEEAISYGSPSSYMARKDLGTLATHEEEFDDDSTQQLNENDCYFWFTILFHGNKGSRPILNGHRFHGSGKDVLPNCSGSAPPSKLWNRSLGSLNKAMQKCESEDQCQLKQ</sequence>
<organism evidence="2 3">
    <name type="scientific">Mucuna pruriens</name>
    <name type="common">Velvet bean</name>
    <name type="synonym">Dolichos pruriens</name>
    <dbReference type="NCBI Taxonomy" id="157652"/>
    <lineage>
        <taxon>Eukaryota</taxon>
        <taxon>Viridiplantae</taxon>
        <taxon>Streptophyta</taxon>
        <taxon>Embryophyta</taxon>
        <taxon>Tracheophyta</taxon>
        <taxon>Spermatophyta</taxon>
        <taxon>Magnoliopsida</taxon>
        <taxon>eudicotyledons</taxon>
        <taxon>Gunneridae</taxon>
        <taxon>Pentapetalae</taxon>
        <taxon>rosids</taxon>
        <taxon>fabids</taxon>
        <taxon>Fabales</taxon>
        <taxon>Fabaceae</taxon>
        <taxon>Papilionoideae</taxon>
        <taxon>50 kb inversion clade</taxon>
        <taxon>NPAAA clade</taxon>
        <taxon>indigoferoid/millettioid clade</taxon>
        <taxon>Phaseoleae</taxon>
        <taxon>Mucuna</taxon>
    </lineage>
</organism>
<comment type="caution">
    <text evidence="2">The sequence shown here is derived from an EMBL/GenBank/DDBJ whole genome shotgun (WGS) entry which is preliminary data.</text>
</comment>
<feature type="non-terminal residue" evidence="2">
    <location>
        <position position="1"/>
    </location>
</feature>
<feature type="compositionally biased region" description="Basic and acidic residues" evidence="1">
    <location>
        <begin position="98"/>
        <end position="114"/>
    </location>
</feature>
<evidence type="ECO:0000313" key="2">
    <source>
        <dbReference type="EMBL" id="RDY13976.1"/>
    </source>
</evidence>